<evidence type="ECO:0000313" key="2">
    <source>
        <dbReference type="EMBL" id="ORY58724.1"/>
    </source>
</evidence>
<keyword evidence="3" id="KW-1185">Reference proteome</keyword>
<name>A0A1Y2DHW7_9PEZI</name>
<feature type="non-terminal residue" evidence="2">
    <location>
        <position position="285"/>
    </location>
</feature>
<dbReference type="EMBL" id="MCFJ01000015">
    <property type="protein sequence ID" value="ORY58724.1"/>
    <property type="molecule type" value="Genomic_DNA"/>
</dbReference>
<evidence type="ECO:0000256" key="1">
    <source>
        <dbReference type="SAM" id="Phobius"/>
    </source>
</evidence>
<sequence length="285" mass="32052">MTNFSPPITIEIFKLAPDKVLQLSKQSGGILNLYAVMLRRLGLSHGVQWRATSRLAPVRTGSRPSPFFGQRPIQRCHGTFISKGPPRTVKSLVSSMYGGILFGAIYVSIGLLVVSEPDLDFQGRQQLGVDIVQSLTQEKDQETRHQRFWEIGPVILESHSGFPVTQHGALPLDSKSEWRNQIETQVFSAPDPDDREKNFVVCQVYFKEPQDLEFYVSVYGNLLTDVTEDIIPTYENTAKALNVNRGVLLLLAPNGDWKSIYYDGKRYVSVVFLEWQTAESMGLPC</sequence>
<dbReference type="GeneID" id="63777300"/>
<dbReference type="InParanoid" id="A0A1Y2DHW7"/>
<reference evidence="2 3" key="1">
    <citation type="submission" date="2016-07" db="EMBL/GenBank/DDBJ databases">
        <title>Pervasive Adenine N6-methylation of Active Genes in Fungi.</title>
        <authorList>
            <consortium name="DOE Joint Genome Institute"/>
            <person name="Mondo S.J."/>
            <person name="Dannebaum R.O."/>
            <person name="Kuo R.C."/>
            <person name="Labutti K."/>
            <person name="Haridas S."/>
            <person name="Kuo A."/>
            <person name="Salamov A."/>
            <person name="Ahrendt S.R."/>
            <person name="Lipzen A."/>
            <person name="Sullivan W."/>
            <person name="Andreopoulos W.B."/>
            <person name="Clum A."/>
            <person name="Lindquist E."/>
            <person name="Daum C."/>
            <person name="Ramamoorthy G.K."/>
            <person name="Gryganskyi A."/>
            <person name="Culley D."/>
            <person name="Magnuson J.K."/>
            <person name="James T.Y."/>
            <person name="O'Malley M.A."/>
            <person name="Stajich J.E."/>
            <person name="Spatafora J.W."/>
            <person name="Visel A."/>
            <person name="Grigoriev I.V."/>
        </authorList>
    </citation>
    <scope>NUCLEOTIDE SEQUENCE [LARGE SCALE GENOMIC DNA]</scope>
    <source>
        <strain evidence="2 3">CBS 129021</strain>
    </source>
</reference>
<accession>A0A1Y2DHW7</accession>
<proteinExistence type="predicted"/>
<dbReference type="AlphaFoldDB" id="A0A1Y2DHW7"/>
<gene>
    <name evidence="2" type="ORF">BCR38DRAFT_446388</name>
</gene>
<keyword evidence="1" id="KW-1133">Transmembrane helix</keyword>
<evidence type="ECO:0000313" key="3">
    <source>
        <dbReference type="Proteomes" id="UP000193689"/>
    </source>
</evidence>
<protein>
    <submittedName>
        <fullName evidence="2">Uncharacterized protein</fullName>
    </submittedName>
</protein>
<dbReference type="OrthoDB" id="4725531at2759"/>
<organism evidence="2 3">
    <name type="scientific">Pseudomassariella vexata</name>
    <dbReference type="NCBI Taxonomy" id="1141098"/>
    <lineage>
        <taxon>Eukaryota</taxon>
        <taxon>Fungi</taxon>
        <taxon>Dikarya</taxon>
        <taxon>Ascomycota</taxon>
        <taxon>Pezizomycotina</taxon>
        <taxon>Sordariomycetes</taxon>
        <taxon>Xylariomycetidae</taxon>
        <taxon>Amphisphaeriales</taxon>
        <taxon>Pseudomassariaceae</taxon>
        <taxon>Pseudomassariella</taxon>
    </lineage>
</organism>
<dbReference type="RefSeq" id="XP_040711536.1">
    <property type="nucleotide sequence ID" value="XM_040861088.1"/>
</dbReference>
<comment type="caution">
    <text evidence="2">The sequence shown here is derived from an EMBL/GenBank/DDBJ whole genome shotgun (WGS) entry which is preliminary data.</text>
</comment>
<keyword evidence="1" id="KW-0812">Transmembrane</keyword>
<keyword evidence="1" id="KW-0472">Membrane</keyword>
<feature type="transmembrane region" description="Helical" evidence="1">
    <location>
        <begin position="95"/>
        <end position="114"/>
    </location>
</feature>
<dbReference type="Proteomes" id="UP000193689">
    <property type="component" value="Unassembled WGS sequence"/>
</dbReference>